<comment type="caution">
    <text evidence="1">The sequence shown here is derived from an EMBL/GenBank/DDBJ whole genome shotgun (WGS) entry which is preliminary data.</text>
</comment>
<proteinExistence type="predicted"/>
<reference evidence="1 2" key="1">
    <citation type="submission" date="2016-04" db="EMBL/GenBank/DDBJ databases">
        <title>Draft genome sequence of Janthinobacterium psychrotolerans sp. nov., isolated from freshwater sediments in Denmark.</title>
        <authorList>
            <person name="Gong X."/>
            <person name="Skrivergaard S."/>
            <person name="Korsgaard B.S."/>
            <person name="Schreiber L."/>
            <person name="Marshall I.P."/>
            <person name="Finster K."/>
            <person name="Schramm A."/>
        </authorList>
    </citation>
    <scope>NUCLEOTIDE SEQUENCE [LARGE SCALE GENOMIC DNA]</scope>
    <source>
        <strain evidence="1 2">S3-2</strain>
    </source>
</reference>
<sequence>MALIKENYTRKVSGETFDYELDYTPGSDVGWIARVYHDGVLKGSPHGALTANVLSGPALEQYLRAYVEGMIERGLDVAE</sequence>
<dbReference type="OrthoDB" id="8704110at2"/>
<evidence type="ECO:0000313" key="2">
    <source>
        <dbReference type="Proteomes" id="UP000092713"/>
    </source>
</evidence>
<dbReference type="RefSeq" id="WP_065310038.1">
    <property type="nucleotide sequence ID" value="NZ_LOCQ01000061.1"/>
</dbReference>
<gene>
    <name evidence="1" type="ORF">ASR47_100273</name>
</gene>
<dbReference type="STRING" id="1747903.ASR47_100273"/>
<dbReference type="EMBL" id="LOCQ01000061">
    <property type="protein sequence ID" value="OBV37022.1"/>
    <property type="molecule type" value="Genomic_DNA"/>
</dbReference>
<name>A0A1A7BU36_9BURK</name>
<dbReference type="AlphaFoldDB" id="A0A1A7BU36"/>
<organism evidence="1 2">
    <name type="scientific">Janthinobacterium psychrotolerans</name>
    <dbReference type="NCBI Taxonomy" id="1747903"/>
    <lineage>
        <taxon>Bacteria</taxon>
        <taxon>Pseudomonadati</taxon>
        <taxon>Pseudomonadota</taxon>
        <taxon>Betaproteobacteria</taxon>
        <taxon>Burkholderiales</taxon>
        <taxon>Oxalobacteraceae</taxon>
        <taxon>Janthinobacterium</taxon>
    </lineage>
</organism>
<evidence type="ECO:0000313" key="1">
    <source>
        <dbReference type="EMBL" id="OBV37022.1"/>
    </source>
</evidence>
<dbReference type="PATRIC" id="fig|1747903.4.peg.516"/>
<accession>A0A1A7BU36</accession>
<keyword evidence="2" id="KW-1185">Reference proteome</keyword>
<dbReference type="Proteomes" id="UP000092713">
    <property type="component" value="Unassembled WGS sequence"/>
</dbReference>
<protein>
    <submittedName>
        <fullName evidence="1">Uncharacterized protein</fullName>
    </submittedName>
</protein>